<dbReference type="Gene3D" id="3.40.50.300">
    <property type="entry name" value="P-loop containing nucleotide triphosphate hydrolases"/>
    <property type="match status" value="1"/>
</dbReference>
<gene>
    <name evidence="2" type="ORF">FD17_GL000934</name>
</gene>
<dbReference type="GO" id="GO:0005524">
    <property type="term" value="F:ATP binding"/>
    <property type="evidence" value="ECO:0007669"/>
    <property type="project" value="InterPro"/>
</dbReference>
<keyword evidence="3" id="KW-1185">Reference proteome</keyword>
<dbReference type="PANTHER" id="PTHR30050:SF4">
    <property type="entry name" value="ATP-BINDING PROTEIN RV3427C IN INSERTION SEQUENCE-RELATED"/>
    <property type="match status" value="1"/>
</dbReference>
<dbReference type="PATRIC" id="fig|1423808.3.peg.940"/>
<dbReference type="InterPro" id="IPR003593">
    <property type="entry name" value="AAA+_ATPase"/>
</dbReference>
<dbReference type="Proteomes" id="UP000051581">
    <property type="component" value="Unassembled WGS sequence"/>
</dbReference>
<evidence type="ECO:0000313" key="3">
    <source>
        <dbReference type="Proteomes" id="UP000051581"/>
    </source>
</evidence>
<dbReference type="OrthoDB" id="2307409at2"/>
<dbReference type="CDD" id="cd00009">
    <property type="entry name" value="AAA"/>
    <property type="match status" value="1"/>
</dbReference>
<comment type="caution">
    <text evidence="2">The sequence shown here is derived from an EMBL/GenBank/DDBJ whole genome shotgun (WGS) entry which is preliminary data.</text>
</comment>
<dbReference type="InterPro" id="IPR002611">
    <property type="entry name" value="IstB_ATP-bd"/>
</dbReference>
<protein>
    <submittedName>
        <fullName evidence="2">DNA replication protein</fullName>
    </submittedName>
</protein>
<dbReference type="SUPFAM" id="SSF52540">
    <property type="entry name" value="P-loop containing nucleoside triphosphate hydrolases"/>
    <property type="match status" value="1"/>
</dbReference>
<sequence length="256" mass="29283">MMKPINLKSDINRIITDKHIDVNHLPTKEQRDQWFIKMALNKLAYQKVHQFYRASVWSGNKPLRFTFNDWDVTKQANTAQAKALGNHAYKLAKQLQINDFNVVLAGDRGVGKTSLALAMMSLLMDAGRSVMFVSTAELLHLVNEKYNDDGIKIRLQSITAAMKEVEILVLDDFGTEGGMTGNIKPVHKDLQNMMYQVSNARVNFEKNKSRGATIITTNNNKQELKQMYENKLIDRVYPKNPNHQLLFDKMEGVRNV</sequence>
<dbReference type="SMART" id="SM00382">
    <property type="entry name" value="AAA"/>
    <property type="match status" value="1"/>
</dbReference>
<reference evidence="2 3" key="1">
    <citation type="journal article" date="2015" name="Genome Announc.">
        <title>Expanding the biotechnology potential of lactobacilli through comparative genomics of 213 strains and associated genera.</title>
        <authorList>
            <person name="Sun Z."/>
            <person name="Harris H.M."/>
            <person name="McCann A."/>
            <person name="Guo C."/>
            <person name="Argimon S."/>
            <person name="Zhang W."/>
            <person name="Yang X."/>
            <person name="Jeffery I.B."/>
            <person name="Cooney J.C."/>
            <person name="Kagawa T.F."/>
            <person name="Liu W."/>
            <person name="Song Y."/>
            <person name="Salvetti E."/>
            <person name="Wrobel A."/>
            <person name="Rasinkangas P."/>
            <person name="Parkhill J."/>
            <person name="Rea M.C."/>
            <person name="O'Sullivan O."/>
            <person name="Ritari J."/>
            <person name="Douillard F.P."/>
            <person name="Paul Ross R."/>
            <person name="Yang R."/>
            <person name="Briner A.E."/>
            <person name="Felis G.E."/>
            <person name="de Vos W.M."/>
            <person name="Barrangou R."/>
            <person name="Klaenhammer T.R."/>
            <person name="Caufield P.W."/>
            <person name="Cui Y."/>
            <person name="Zhang H."/>
            <person name="O'Toole P.W."/>
        </authorList>
    </citation>
    <scope>NUCLEOTIDE SEQUENCE [LARGE SCALE GENOMIC DNA]</scope>
    <source>
        <strain evidence="2 3">DSM 19904</strain>
    </source>
</reference>
<evidence type="ECO:0000313" key="2">
    <source>
        <dbReference type="EMBL" id="KRK87536.1"/>
    </source>
</evidence>
<dbReference type="GO" id="GO:0006260">
    <property type="term" value="P:DNA replication"/>
    <property type="evidence" value="ECO:0007669"/>
    <property type="project" value="TreeGrafter"/>
</dbReference>
<proteinExistence type="predicted"/>
<accession>A0A0R1KW70</accession>
<name>A0A0R1KW70_9LACO</name>
<feature type="domain" description="AAA+ ATPase" evidence="1">
    <location>
        <begin position="98"/>
        <end position="242"/>
    </location>
</feature>
<dbReference type="RefSeq" id="WP_057826006.1">
    <property type="nucleotide sequence ID" value="NZ_AZEA01000019.1"/>
</dbReference>
<evidence type="ECO:0000259" key="1">
    <source>
        <dbReference type="SMART" id="SM00382"/>
    </source>
</evidence>
<dbReference type="EMBL" id="AZEA01000019">
    <property type="protein sequence ID" value="KRK87536.1"/>
    <property type="molecule type" value="Genomic_DNA"/>
</dbReference>
<dbReference type="PANTHER" id="PTHR30050">
    <property type="entry name" value="CHROMOSOMAL REPLICATION INITIATOR PROTEIN DNAA"/>
    <property type="match status" value="1"/>
</dbReference>
<dbReference type="Pfam" id="PF01695">
    <property type="entry name" value="IstB_IS21"/>
    <property type="match status" value="1"/>
</dbReference>
<dbReference type="AlphaFoldDB" id="A0A0R1KW70"/>
<dbReference type="InterPro" id="IPR027417">
    <property type="entry name" value="P-loop_NTPase"/>
</dbReference>
<organism evidence="2 3">
    <name type="scientific">Lentilactobacillus sunkii DSM 19904</name>
    <dbReference type="NCBI Taxonomy" id="1423808"/>
    <lineage>
        <taxon>Bacteria</taxon>
        <taxon>Bacillati</taxon>
        <taxon>Bacillota</taxon>
        <taxon>Bacilli</taxon>
        <taxon>Lactobacillales</taxon>
        <taxon>Lactobacillaceae</taxon>
        <taxon>Lentilactobacillus</taxon>
    </lineage>
</organism>